<evidence type="ECO:0000313" key="2">
    <source>
        <dbReference type="Proteomes" id="UP000324222"/>
    </source>
</evidence>
<reference evidence="1 2" key="1">
    <citation type="submission" date="2019-05" db="EMBL/GenBank/DDBJ databases">
        <title>Another draft genome of Portunus trituberculatus and its Hox gene families provides insights of decapod evolution.</title>
        <authorList>
            <person name="Jeong J.-H."/>
            <person name="Song I."/>
            <person name="Kim S."/>
            <person name="Choi T."/>
            <person name="Kim D."/>
            <person name="Ryu S."/>
            <person name="Kim W."/>
        </authorList>
    </citation>
    <scope>NUCLEOTIDE SEQUENCE [LARGE SCALE GENOMIC DNA]</scope>
    <source>
        <tissue evidence="1">Muscle</tissue>
    </source>
</reference>
<keyword evidence="2" id="KW-1185">Reference proteome</keyword>
<accession>A0A5B7GVR4</accession>
<protein>
    <submittedName>
        <fullName evidence="1">Uncharacterized protein</fullName>
    </submittedName>
</protein>
<comment type="caution">
    <text evidence="1">The sequence shown here is derived from an EMBL/GenBank/DDBJ whole genome shotgun (WGS) entry which is preliminary data.</text>
</comment>
<dbReference type="EMBL" id="VSRR010018858">
    <property type="protein sequence ID" value="MPC61733.1"/>
    <property type="molecule type" value="Genomic_DNA"/>
</dbReference>
<name>A0A5B7GVR4_PORTR</name>
<gene>
    <name evidence="1" type="ORF">E2C01_055809</name>
</gene>
<sequence>MEIYNKGVENFVRKYTKKTLRRKQWFNKNCEKAKSDSAAPCPKLLGLWSFSATHVKSSAAYLLQRCY</sequence>
<dbReference type="AlphaFoldDB" id="A0A5B7GVR4"/>
<organism evidence="1 2">
    <name type="scientific">Portunus trituberculatus</name>
    <name type="common">Swimming crab</name>
    <name type="synonym">Neptunus trituberculatus</name>
    <dbReference type="NCBI Taxonomy" id="210409"/>
    <lineage>
        <taxon>Eukaryota</taxon>
        <taxon>Metazoa</taxon>
        <taxon>Ecdysozoa</taxon>
        <taxon>Arthropoda</taxon>
        <taxon>Crustacea</taxon>
        <taxon>Multicrustacea</taxon>
        <taxon>Malacostraca</taxon>
        <taxon>Eumalacostraca</taxon>
        <taxon>Eucarida</taxon>
        <taxon>Decapoda</taxon>
        <taxon>Pleocyemata</taxon>
        <taxon>Brachyura</taxon>
        <taxon>Eubrachyura</taxon>
        <taxon>Portunoidea</taxon>
        <taxon>Portunidae</taxon>
        <taxon>Portuninae</taxon>
        <taxon>Portunus</taxon>
    </lineage>
</organism>
<dbReference type="Proteomes" id="UP000324222">
    <property type="component" value="Unassembled WGS sequence"/>
</dbReference>
<proteinExistence type="predicted"/>
<evidence type="ECO:0000313" key="1">
    <source>
        <dbReference type="EMBL" id="MPC61733.1"/>
    </source>
</evidence>